<evidence type="ECO:0000256" key="2">
    <source>
        <dbReference type="SAM" id="SignalP"/>
    </source>
</evidence>
<dbReference type="RefSeq" id="WP_190925538.1">
    <property type="nucleotide sequence ID" value="NZ_JACXAC010000004.1"/>
</dbReference>
<keyword evidence="2" id="KW-0732">Signal</keyword>
<gene>
    <name evidence="4" type="ORF">IC234_13670</name>
</gene>
<proteinExistence type="predicted"/>
<dbReference type="Proteomes" id="UP000606003">
    <property type="component" value="Unassembled WGS sequence"/>
</dbReference>
<dbReference type="Pfam" id="PF07687">
    <property type="entry name" value="M20_dimer"/>
    <property type="match status" value="1"/>
</dbReference>
<dbReference type="PIRSF" id="PIRSF005962">
    <property type="entry name" value="Pept_M20D_amidohydro"/>
    <property type="match status" value="1"/>
</dbReference>
<protein>
    <submittedName>
        <fullName evidence="4">Amidohydrolase</fullName>
    </submittedName>
</protein>
<dbReference type="InterPro" id="IPR011650">
    <property type="entry name" value="Peptidase_M20_dimer"/>
</dbReference>
<organism evidence="4 5">
    <name type="scientific">Hymenobacter armeniacus</name>
    <dbReference type="NCBI Taxonomy" id="2771358"/>
    <lineage>
        <taxon>Bacteria</taxon>
        <taxon>Pseudomonadati</taxon>
        <taxon>Bacteroidota</taxon>
        <taxon>Cytophagia</taxon>
        <taxon>Cytophagales</taxon>
        <taxon>Hymenobacteraceae</taxon>
        <taxon>Hymenobacter</taxon>
    </lineage>
</organism>
<dbReference type="InterPro" id="IPR002933">
    <property type="entry name" value="Peptidase_M20"/>
</dbReference>
<keyword evidence="1" id="KW-0378">Hydrolase</keyword>
<evidence type="ECO:0000313" key="4">
    <source>
        <dbReference type="EMBL" id="MBD2723177.1"/>
    </source>
</evidence>
<dbReference type="InterPro" id="IPR017439">
    <property type="entry name" value="Amidohydrolase"/>
</dbReference>
<evidence type="ECO:0000313" key="5">
    <source>
        <dbReference type="Proteomes" id="UP000606003"/>
    </source>
</evidence>
<dbReference type="SUPFAM" id="SSF55031">
    <property type="entry name" value="Bacterial exopeptidase dimerisation domain"/>
    <property type="match status" value="1"/>
</dbReference>
<dbReference type="Gene3D" id="3.30.70.360">
    <property type="match status" value="1"/>
</dbReference>
<dbReference type="SUPFAM" id="SSF53187">
    <property type="entry name" value="Zn-dependent exopeptidases"/>
    <property type="match status" value="1"/>
</dbReference>
<accession>A0ABR8JV18</accession>
<evidence type="ECO:0000256" key="1">
    <source>
        <dbReference type="ARBA" id="ARBA00022801"/>
    </source>
</evidence>
<sequence length="444" mass="46835">MRRSATLLRSLLAGVALAALGRLAQAQNAALNARIAQLATQEEAKVIAWRRDFHEHPELGNEETRTAGIVAAHLKKLGLEVQTGVGRTGVVGVLRGGKPGPVVALRADMDGLPLTESNDLPFASKVKSTYLGQPVGVMHACGHDTHVAMLMGAAEVLSQVKKDVPGTVKFIFQPAEEGSLPGVEGGAKLMVKEGVLDKPKVDAVFGVHIQAQTEVGNLTYRPGGEMASSDRFTIKVRGKGAHGAYPWNSVDPVVTSAQIIIGLQTIVSREIKLIDDAAVVTVGTVHGGVRYNVIPADVELSGTIRALDPAVQQRIWASIRRIATNIAESAGATAEVTIEPYVPVTSNDPALTARMLPTLQAAAGPGHVREIKAVTGAEDFSFYQEKVPGLFLFVGGMAKGQDPATAADHHTAGFRIDESGLTLGVKTLATLAVDYLDSSNRKQK</sequence>
<feature type="chain" id="PRO_5045164864" evidence="2">
    <location>
        <begin position="19"/>
        <end position="444"/>
    </location>
</feature>
<dbReference type="PANTHER" id="PTHR11014">
    <property type="entry name" value="PEPTIDASE M20 FAMILY MEMBER"/>
    <property type="match status" value="1"/>
</dbReference>
<dbReference type="PANTHER" id="PTHR11014:SF63">
    <property type="entry name" value="METALLOPEPTIDASE, PUTATIVE (AFU_ORTHOLOGUE AFUA_6G09600)-RELATED"/>
    <property type="match status" value="1"/>
</dbReference>
<feature type="signal peptide" evidence="2">
    <location>
        <begin position="1"/>
        <end position="18"/>
    </location>
</feature>
<reference evidence="4 5" key="1">
    <citation type="submission" date="2020-09" db="EMBL/GenBank/DDBJ databases">
        <authorList>
            <person name="Kim M.K."/>
        </authorList>
    </citation>
    <scope>NUCLEOTIDE SEQUENCE [LARGE SCALE GENOMIC DNA]</scope>
    <source>
        <strain evidence="4 5">BT189</strain>
    </source>
</reference>
<dbReference type="InterPro" id="IPR036264">
    <property type="entry name" value="Bact_exopeptidase_dim_dom"/>
</dbReference>
<dbReference type="Gene3D" id="3.40.630.10">
    <property type="entry name" value="Zn peptidases"/>
    <property type="match status" value="1"/>
</dbReference>
<comment type="caution">
    <text evidence="4">The sequence shown here is derived from an EMBL/GenBank/DDBJ whole genome shotgun (WGS) entry which is preliminary data.</text>
</comment>
<feature type="domain" description="Peptidase M20 dimerisation" evidence="3">
    <location>
        <begin position="231"/>
        <end position="327"/>
    </location>
</feature>
<keyword evidence="5" id="KW-1185">Reference proteome</keyword>
<dbReference type="Pfam" id="PF01546">
    <property type="entry name" value="Peptidase_M20"/>
    <property type="match status" value="1"/>
</dbReference>
<dbReference type="EMBL" id="JACXAC010000004">
    <property type="protein sequence ID" value="MBD2723177.1"/>
    <property type="molecule type" value="Genomic_DNA"/>
</dbReference>
<dbReference type="NCBIfam" id="TIGR01891">
    <property type="entry name" value="amidohydrolases"/>
    <property type="match status" value="1"/>
</dbReference>
<name>A0ABR8JV18_9BACT</name>
<evidence type="ECO:0000259" key="3">
    <source>
        <dbReference type="Pfam" id="PF07687"/>
    </source>
</evidence>